<comment type="subcellular location">
    <subcellularLocation>
        <location evidence="1">Membrane</location>
        <topology evidence="1">Multi-pass membrane protein</topology>
    </subcellularLocation>
</comment>
<dbReference type="PANTHER" id="PTHR43791:SF24">
    <property type="entry name" value="NICOTINIC ACID PLASMA MEMBRANE TRANSPORTER"/>
    <property type="match status" value="1"/>
</dbReference>
<evidence type="ECO:0000256" key="5">
    <source>
        <dbReference type="ARBA" id="ARBA00023136"/>
    </source>
</evidence>
<feature type="transmembrane region" description="Helical" evidence="6">
    <location>
        <begin position="126"/>
        <end position="145"/>
    </location>
</feature>
<name>A0A9P8TAD0_9ASCO</name>
<protein>
    <recommendedName>
        <fullName evidence="7">Major facilitator superfamily (MFS) profile domain-containing protein</fullName>
    </recommendedName>
</protein>
<gene>
    <name evidence="8" type="ORF">OGAPHI_000181</name>
</gene>
<dbReference type="GO" id="GO:0016020">
    <property type="term" value="C:membrane"/>
    <property type="evidence" value="ECO:0007669"/>
    <property type="project" value="UniProtKB-SubCell"/>
</dbReference>
<keyword evidence="2" id="KW-0813">Transport</keyword>
<keyword evidence="3 6" id="KW-0812">Transmembrane</keyword>
<evidence type="ECO:0000313" key="8">
    <source>
        <dbReference type="EMBL" id="KAH3671479.1"/>
    </source>
</evidence>
<feature type="transmembrane region" description="Helical" evidence="6">
    <location>
        <begin position="157"/>
        <end position="178"/>
    </location>
</feature>
<dbReference type="GO" id="GO:0022857">
    <property type="term" value="F:transmembrane transporter activity"/>
    <property type="evidence" value="ECO:0007669"/>
    <property type="project" value="InterPro"/>
</dbReference>
<dbReference type="Pfam" id="PF07690">
    <property type="entry name" value="MFS_1"/>
    <property type="match status" value="1"/>
</dbReference>
<feature type="transmembrane region" description="Helical" evidence="6">
    <location>
        <begin position="187"/>
        <end position="208"/>
    </location>
</feature>
<feature type="transmembrane region" description="Helical" evidence="6">
    <location>
        <begin position="286"/>
        <end position="310"/>
    </location>
</feature>
<dbReference type="GeneID" id="70232149"/>
<evidence type="ECO:0000313" key="9">
    <source>
        <dbReference type="Proteomes" id="UP000769157"/>
    </source>
</evidence>
<reference evidence="8" key="2">
    <citation type="submission" date="2021-01" db="EMBL/GenBank/DDBJ databases">
        <authorList>
            <person name="Schikora-Tamarit M.A."/>
        </authorList>
    </citation>
    <scope>NUCLEOTIDE SEQUENCE</scope>
    <source>
        <strain evidence="8">CBS6075</strain>
    </source>
</reference>
<accession>A0A9P8TAD0</accession>
<dbReference type="PROSITE" id="PS50850">
    <property type="entry name" value="MFS"/>
    <property type="match status" value="1"/>
</dbReference>
<dbReference type="PANTHER" id="PTHR43791">
    <property type="entry name" value="PERMEASE-RELATED"/>
    <property type="match status" value="1"/>
</dbReference>
<sequence>MGLSAAKNHRGSISLTGSEEEKMSIEQKSSHLAIDVTSLEESIDPEAERKLVHKFDYGLVPFFCVSYFFSALDRSNIGNAKVAGMATDIGITDVQFSNVTSVLYATYIPFMIPGVWFMRRFARAKYYLGSMIIAWSLVTIFTIFVNGYGSLITVRLLVGLLEGSYLSCMSVIATDYYFPHELARRSAYYFVASSFSGSFGGLIATGITKINSGKLESWKYLYLIEGLLSLAAGIWVFLYFPDSPSVLTKTETEKKVHADRSRRRAIYMGDTKFSKSELLATLNWQLLLSIVIQFCQDICLYGFSTFLPIILKSGLGFNSLEAQYLTVPVYFFAGILYLIQAEISDRTRLRGPILMFGTSIAIIGYIILLSVKKSAVKYFACYLICFTLYLGTGLNEIWLASNTAPAFKRGTSISFNLSLGNVAGAVSPQVYRKAPDYTLGHAFTLGCLAFCLFAIALQSWSYWRRNNIHRKILETGVDDRKQTRKHGDDDPSFKFLI</sequence>
<keyword evidence="9" id="KW-1185">Reference proteome</keyword>
<proteinExistence type="predicted"/>
<keyword evidence="5 6" id="KW-0472">Membrane</keyword>
<organism evidence="8 9">
    <name type="scientific">Ogataea philodendri</name>
    <dbReference type="NCBI Taxonomy" id="1378263"/>
    <lineage>
        <taxon>Eukaryota</taxon>
        <taxon>Fungi</taxon>
        <taxon>Dikarya</taxon>
        <taxon>Ascomycota</taxon>
        <taxon>Saccharomycotina</taxon>
        <taxon>Pichiomycetes</taxon>
        <taxon>Pichiales</taxon>
        <taxon>Pichiaceae</taxon>
        <taxon>Ogataea</taxon>
    </lineage>
</organism>
<keyword evidence="4 6" id="KW-1133">Transmembrane helix</keyword>
<dbReference type="EMBL" id="JAEUBE010000055">
    <property type="protein sequence ID" value="KAH3671479.1"/>
    <property type="molecule type" value="Genomic_DNA"/>
</dbReference>
<dbReference type="RefSeq" id="XP_046064655.1">
    <property type="nucleotide sequence ID" value="XM_046202631.1"/>
</dbReference>
<evidence type="ECO:0000256" key="2">
    <source>
        <dbReference type="ARBA" id="ARBA00022448"/>
    </source>
</evidence>
<dbReference type="InterPro" id="IPR020846">
    <property type="entry name" value="MFS_dom"/>
</dbReference>
<evidence type="ECO:0000256" key="1">
    <source>
        <dbReference type="ARBA" id="ARBA00004141"/>
    </source>
</evidence>
<dbReference type="Proteomes" id="UP000769157">
    <property type="component" value="Unassembled WGS sequence"/>
</dbReference>
<evidence type="ECO:0000256" key="6">
    <source>
        <dbReference type="SAM" id="Phobius"/>
    </source>
</evidence>
<dbReference type="InterPro" id="IPR036259">
    <property type="entry name" value="MFS_trans_sf"/>
</dbReference>
<feature type="transmembrane region" description="Helical" evidence="6">
    <location>
        <begin position="351"/>
        <end position="371"/>
    </location>
</feature>
<dbReference type="Gene3D" id="1.20.1250.20">
    <property type="entry name" value="MFS general substrate transporter like domains"/>
    <property type="match status" value="2"/>
</dbReference>
<dbReference type="AlphaFoldDB" id="A0A9P8TAD0"/>
<feature type="transmembrane region" description="Helical" evidence="6">
    <location>
        <begin position="220"/>
        <end position="240"/>
    </location>
</feature>
<dbReference type="FunFam" id="1.20.1250.20:FF:000013">
    <property type="entry name" value="MFS general substrate transporter"/>
    <property type="match status" value="1"/>
</dbReference>
<dbReference type="SUPFAM" id="SSF103473">
    <property type="entry name" value="MFS general substrate transporter"/>
    <property type="match status" value="1"/>
</dbReference>
<feature type="domain" description="Major facilitator superfamily (MFS) profile" evidence="7">
    <location>
        <begin position="59"/>
        <end position="467"/>
    </location>
</feature>
<dbReference type="OrthoDB" id="2985014at2759"/>
<dbReference type="InterPro" id="IPR011701">
    <property type="entry name" value="MFS"/>
</dbReference>
<evidence type="ECO:0000259" key="7">
    <source>
        <dbReference type="PROSITE" id="PS50850"/>
    </source>
</evidence>
<reference evidence="8" key="1">
    <citation type="journal article" date="2021" name="Open Biol.">
        <title>Shared evolutionary footprints suggest mitochondrial oxidative damage underlies multiple complex I losses in fungi.</title>
        <authorList>
            <person name="Schikora-Tamarit M.A."/>
            <person name="Marcet-Houben M."/>
            <person name="Nosek J."/>
            <person name="Gabaldon T."/>
        </authorList>
    </citation>
    <scope>NUCLEOTIDE SEQUENCE</scope>
    <source>
        <strain evidence="8">CBS6075</strain>
    </source>
</reference>
<feature type="transmembrane region" description="Helical" evidence="6">
    <location>
        <begin position="377"/>
        <end position="401"/>
    </location>
</feature>
<evidence type="ECO:0000256" key="4">
    <source>
        <dbReference type="ARBA" id="ARBA00022989"/>
    </source>
</evidence>
<feature type="transmembrane region" description="Helical" evidence="6">
    <location>
        <begin position="443"/>
        <end position="463"/>
    </location>
</feature>
<feature type="transmembrane region" description="Helical" evidence="6">
    <location>
        <begin position="322"/>
        <end position="339"/>
    </location>
</feature>
<evidence type="ECO:0000256" key="3">
    <source>
        <dbReference type="ARBA" id="ARBA00022692"/>
    </source>
</evidence>
<comment type="caution">
    <text evidence="8">The sequence shown here is derived from an EMBL/GenBank/DDBJ whole genome shotgun (WGS) entry which is preliminary data.</text>
</comment>